<dbReference type="Gene3D" id="2.130.10.10">
    <property type="entry name" value="YVTN repeat-like/Quinoprotein amine dehydrogenase"/>
    <property type="match status" value="1"/>
</dbReference>
<evidence type="ECO:0000256" key="3">
    <source>
        <dbReference type="PROSITE-ProRule" id="PRU00221"/>
    </source>
</evidence>
<dbReference type="VEuPathDB" id="FungiDB:PLEOSDRAFT_1061328"/>
<evidence type="ECO:0000256" key="2">
    <source>
        <dbReference type="ARBA" id="ARBA00022737"/>
    </source>
</evidence>
<dbReference type="PROSITE" id="PS00678">
    <property type="entry name" value="WD_REPEATS_1"/>
    <property type="match status" value="1"/>
</dbReference>
<dbReference type="AlphaFoldDB" id="A0A067PB84"/>
<sequence length="374" mass="41023">MDLRFSHGTNIYVVRPCCNEDASDLVAIGGEHSVQVLRLTESKCEVVASFHIGSRITALAWASNAISPGAGDDWSIQLVAASFDFRLHHLTKTSSYAENIYSFAGGISGHHGKISDMTFCGGHGEDSSRYVATVSDDRMLMIWDLYPPTELPSRSGSMDRDDSPTPPPRAQPTAYVIPFSHPLVSVCSHPLTSKELVVADCRGSIFLTDWRSENDEKDRDSWRHSSIMELTEPSLLADGSAGISVQWSGSAGWRRDAMDIIGAAYGPKFHIWDLATLQGGKPRVSGTTFPEGTHRFRWCHTYPEYFAVSSQSPLKGAVIHMHNINYVHAQPTVLSILPRPHFVRDFDFLAAPGIPRLVVAVGTELAIFPIGVDS</sequence>
<feature type="repeat" description="WD" evidence="3">
    <location>
        <begin position="107"/>
        <end position="145"/>
    </location>
</feature>
<name>A0A067PB84_PLEO1</name>
<proteinExistence type="predicted"/>
<dbReference type="InParanoid" id="A0A067PB84"/>
<dbReference type="PROSITE" id="PS50082">
    <property type="entry name" value="WD_REPEATS_2"/>
    <property type="match status" value="1"/>
</dbReference>
<dbReference type="InterPro" id="IPR015943">
    <property type="entry name" value="WD40/YVTN_repeat-like_dom_sf"/>
</dbReference>
<dbReference type="SUPFAM" id="SSF50978">
    <property type="entry name" value="WD40 repeat-like"/>
    <property type="match status" value="1"/>
</dbReference>
<protein>
    <submittedName>
        <fullName evidence="5">Uncharacterized protein</fullName>
    </submittedName>
</protein>
<accession>A0A067PB84</accession>
<dbReference type="OrthoDB" id="340259at2759"/>
<evidence type="ECO:0000256" key="4">
    <source>
        <dbReference type="SAM" id="MobiDB-lite"/>
    </source>
</evidence>
<keyword evidence="2" id="KW-0677">Repeat</keyword>
<evidence type="ECO:0000313" key="6">
    <source>
        <dbReference type="Proteomes" id="UP000027073"/>
    </source>
</evidence>
<dbReference type="PANTHER" id="PTHR22806">
    <property type="entry name" value="NUCLEOPORIN NUP37 P37 -RELATED"/>
    <property type="match status" value="1"/>
</dbReference>
<keyword evidence="1 3" id="KW-0853">WD repeat</keyword>
<gene>
    <name evidence="5" type="ORF">PLEOSDRAFT_1061328</name>
</gene>
<dbReference type="InterPro" id="IPR037626">
    <property type="entry name" value="NUP37"/>
</dbReference>
<dbReference type="PANTHER" id="PTHR22806:SF0">
    <property type="entry name" value="NUCLEOPORIN NUP37"/>
    <property type="match status" value="1"/>
</dbReference>
<dbReference type="InterPro" id="IPR036322">
    <property type="entry name" value="WD40_repeat_dom_sf"/>
</dbReference>
<dbReference type="InterPro" id="IPR019775">
    <property type="entry name" value="WD40_repeat_CS"/>
</dbReference>
<dbReference type="HOGENOM" id="CLU_057712_0_0_1"/>
<evidence type="ECO:0000313" key="5">
    <source>
        <dbReference type="EMBL" id="KDQ33677.1"/>
    </source>
</evidence>
<dbReference type="Proteomes" id="UP000027073">
    <property type="component" value="Unassembled WGS sequence"/>
</dbReference>
<feature type="region of interest" description="Disordered" evidence="4">
    <location>
        <begin position="151"/>
        <end position="170"/>
    </location>
</feature>
<evidence type="ECO:0000256" key="1">
    <source>
        <dbReference type="ARBA" id="ARBA00022574"/>
    </source>
</evidence>
<organism evidence="5 6">
    <name type="scientific">Pleurotus ostreatus (strain PC15)</name>
    <name type="common">Oyster mushroom</name>
    <dbReference type="NCBI Taxonomy" id="1137138"/>
    <lineage>
        <taxon>Eukaryota</taxon>
        <taxon>Fungi</taxon>
        <taxon>Dikarya</taxon>
        <taxon>Basidiomycota</taxon>
        <taxon>Agaricomycotina</taxon>
        <taxon>Agaricomycetes</taxon>
        <taxon>Agaricomycetidae</taxon>
        <taxon>Agaricales</taxon>
        <taxon>Pleurotineae</taxon>
        <taxon>Pleurotaceae</taxon>
        <taxon>Pleurotus</taxon>
    </lineage>
</organism>
<dbReference type="EMBL" id="KL198004">
    <property type="protein sequence ID" value="KDQ33677.1"/>
    <property type="molecule type" value="Genomic_DNA"/>
</dbReference>
<dbReference type="InterPro" id="IPR001680">
    <property type="entry name" value="WD40_rpt"/>
</dbReference>
<dbReference type="GO" id="GO:0031080">
    <property type="term" value="C:nuclear pore outer ring"/>
    <property type="evidence" value="ECO:0007669"/>
    <property type="project" value="InterPro"/>
</dbReference>
<reference evidence="6" key="1">
    <citation type="journal article" date="2014" name="Proc. Natl. Acad. Sci. U.S.A.">
        <title>Extensive sampling of basidiomycete genomes demonstrates inadequacy of the white-rot/brown-rot paradigm for wood decay fungi.</title>
        <authorList>
            <person name="Riley R."/>
            <person name="Salamov A.A."/>
            <person name="Brown D.W."/>
            <person name="Nagy L.G."/>
            <person name="Floudas D."/>
            <person name="Held B.W."/>
            <person name="Levasseur A."/>
            <person name="Lombard V."/>
            <person name="Morin E."/>
            <person name="Otillar R."/>
            <person name="Lindquist E.A."/>
            <person name="Sun H."/>
            <person name="LaButti K.M."/>
            <person name="Schmutz J."/>
            <person name="Jabbour D."/>
            <person name="Luo H."/>
            <person name="Baker S.E."/>
            <person name="Pisabarro A.G."/>
            <person name="Walton J.D."/>
            <person name="Blanchette R.A."/>
            <person name="Henrissat B."/>
            <person name="Martin F."/>
            <person name="Cullen D."/>
            <person name="Hibbett D.S."/>
            <person name="Grigoriev I.V."/>
        </authorList>
    </citation>
    <scope>NUCLEOTIDE SEQUENCE [LARGE SCALE GENOMIC DNA]</scope>
    <source>
        <strain evidence="6">PC15</strain>
    </source>
</reference>
<dbReference type="STRING" id="1137138.A0A067PB84"/>